<name>A0AAN7YQH9_9PEZI</name>
<accession>A0AAN7YQH9</accession>
<organism evidence="2 3">
    <name type="scientific">Meristemomyces frigidus</name>
    <dbReference type="NCBI Taxonomy" id="1508187"/>
    <lineage>
        <taxon>Eukaryota</taxon>
        <taxon>Fungi</taxon>
        <taxon>Dikarya</taxon>
        <taxon>Ascomycota</taxon>
        <taxon>Pezizomycotina</taxon>
        <taxon>Dothideomycetes</taxon>
        <taxon>Dothideomycetidae</taxon>
        <taxon>Mycosphaerellales</taxon>
        <taxon>Teratosphaeriaceae</taxon>
        <taxon>Meristemomyces</taxon>
    </lineage>
</organism>
<dbReference type="AlphaFoldDB" id="A0AAN7YQH9"/>
<gene>
    <name evidence="2" type="ORF">LTR62_005685</name>
</gene>
<reference evidence="2" key="1">
    <citation type="submission" date="2023-08" db="EMBL/GenBank/DDBJ databases">
        <title>Black Yeasts Isolated from many extreme environments.</title>
        <authorList>
            <person name="Coleine C."/>
            <person name="Stajich J.E."/>
            <person name="Selbmann L."/>
        </authorList>
    </citation>
    <scope>NUCLEOTIDE SEQUENCE</scope>
    <source>
        <strain evidence="2">CCFEE 5401</strain>
    </source>
</reference>
<protein>
    <submittedName>
        <fullName evidence="2">Uncharacterized protein</fullName>
    </submittedName>
</protein>
<proteinExistence type="predicted"/>
<dbReference type="EMBL" id="JAVRRL010000047">
    <property type="protein sequence ID" value="KAK5110645.1"/>
    <property type="molecule type" value="Genomic_DNA"/>
</dbReference>
<dbReference type="Proteomes" id="UP001310890">
    <property type="component" value="Unassembled WGS sequence"/>
</dbReference>
<sequence length="291" mass="33347">MRVLSNTAWSRTGPGKNVITTFVAVLFMVLSRHYLPSVHNSADNLVSKYAPEIHIERPPLQKAPYGEFLPNHAKTTDSGSRNQDDSLPVHRVPSSTDFPVSMKTGATEFFAKHPEQFLTTLRCVPNYKIFSDLEQDMGYYHIYSSLRTAGFESDAEGRWCDPALSWQSHDVEALWQFETKLLVEGERFYNCKDLFHQLVEPHSAAIREDWDNLSRDRIYIGSSGLHPDEGRRFPLKASLDDVDDEERVNILRDLNEEQRGIAVSSGYYTKEMRWDELAEEGQVSAWEALED</sequence>
<comment type="caution">
    <text evidence="2">The sequence shown here is derived from an EMBL/GenBank/DDBJ whole genome shotgun (WGS) entry which is preliminary data.</text>
</comment>
<evidence type="ECO:0000313" key="3">
    <source>
        <dbReference type="Proteomes" id="UP001310890"/>
    </source>
</evidence>
<evidence type="ECO:0000313" key="2">
    <source>
        <dbReference type="EMBL" id="KAK5110645.1"/>
    </source>
</evidence>
<evidence type="ECO:0000256" key="1">
    <source>
        <dbReference type="SAM" id="MobiDB-lite"/>
    </source>
</evidence>
<feature type="region of interest" description="Disordered" evidence="1">
    <location>
        <begin position="62"/>
        <end position="94"/>
    </location>
</feature>